<evidence type="ECO:0000313" key="3">
    <source>
        <dbReference type="Proteomes" id="UP001196413"/>
    </source>
</evidence>
<reference evidence="2" key="1">
    <citation type="submission" date="2021-06" db="EMBL/GenBank/DDBJ databases">
        <title>Parelaphostrongylus tenuis whole genome reference sequence.</title>
        <authorList>
            <person name="Garwood T.J."/>
            <person name="Larsen P.A."/>
            <person name="Fountain-Jones N.M."/>
            <person name="Garbe J.R."/>
            <person name="Macchietto M.G."/>
            <person name="Kania S.A."/>
            <person name="Gerhold R.W."/>
            <person name="Richards J.E."/>
            <person name="Wolf T.M."/>
        </authorList>
    </citation>
    <scope>NUCLEOTIDE SEQUENCE</scope>
    <source>
        <strain evidence="2">MNPRO001-30</strain>
        <tissue evidence="2">Meninges</tissue>
    </source>
</reference>
<proteinExistence type="predicted"/>
<sequence>MYSGILQERHLDEEISTQIPERKYDLLGAEFREFSKESSDVGVIAQSIEKPREQFEQQSVSLQTANRIRLVEKMGATQHESMDQPVMLEKNDKYESLQHVVAEKQVFMDVARVKAIEEHLVATGVNRSKQEQCEGGLIVLTDKNKQESALRSKESTEEAVSVMSRTVETELGKEITLGSRALEIERAVKDVAATCDTVAEALCELHATPSGHAAKVFDDYRQDSETRRLGISERRHSVELKGLPQNADVVGKQAYFHEDKQSSVHREFSNKETMHMLSMSRIKSPRSDSEYSEVTRQIAKTLSLDQRFLEATEDIAEIKCDIAAEMDHAQTFRNVVDIQKAMSVGCLKATSEERTNLDWEIARSDQELRAHRQLRAIDNQALSSQSYKEFVSEVKGLTTHWDVIETDQAALICWKDADQQSSKLLTKAVTNLNVGTTLDLTVRRPERHENLEIPLGAQDSAVLRLSVDDAQTSFSLQRSASESHAKHTAADVMKLKNYEMFHEFGKDEVATFAAFGKLQTRQVSQEHTTKSMPDVRNFAQTYSTLASMDFLTSSDCSIQKEDEEEHSMRLITIVNQEQLHESLLASKDAEMSSSLKFQRLDDTGSADIAARSRVTSQHTCRLFEPRNELASSHYGTHTNEYCTTQIFAIDNKEQLEVALCGSKDTNVQSSINVERDHVSQLAHIHIPDKKHEKEGRKFQVQMVKSERHLERHDDEEKLESVRTSAIKELASAKYHEYGDKETQICTLFGKIVQKKHEIEEVERSIPSARGWLEQFKCNASGDRRAEVTVALQEISKSSENEKVFRMVNGSRVVLSLKASTSESVTTSSSHSKSGHKEDAAVKLRSRSKERVEKKLLAQVWNLQSTSSEWQSILRDLEAEITKAEVLHERYNLITKAPSTTDATTERQIYKEQTPVGVTKSISTASVEKELRSFSIDREDRVIHFEHFSKDFAEIEKLVDEINKESGIQESFKEYGRAKCDSGITLIRRTLPRSKETCNHVVSISASLQQVFATQAASDDRREAIVAVTLPSPSMSVEMASKIHRKERASLCTKHSTNTMVNTSANYHRCNDRISDVMVKREHFMKEKSCERLREAEDGMVEILSKWEGVERDLETEVVLPKKVDMKFSLAAFETSEEVVTLTKAMILPEESLYTLIVKRIVPFVTISRQFSVEEHVDESTLSRKASETFAIEIVLPEKMLGKGLWRLKECGDAKFSAVINLHKFELKKPTQLREICLHDKICISAQPLYIKANAVESDVIWSNHTISKTLDQYTASKKINAANSIPSVEVKMMESSDEKIRLTVELLGTKGGMEAVIVEWPVPNRAEQTKLETEEYGDENAVSFAQINCRQVLYEDVEYTQAIPRTSVLLLRTTESKEKEEMVSADWFIKSQHEYFDKLICICNRDTNAHLSCLESTEESVAVGLTYGTVPLLAYASHQWRDKRFGGNYCLKTRSPTTEDKMAVMALIQRIQSETIHHKQIQRSRLEVSSSISAAKAENITVNFNYEKTFQMESIRTTKPCANESIPQGAHFAESLQEFASTYFDFVAKKSSYVADKTYKIPQTLEGDSFACEAAEDNHVQSNPCMSRDAQFAVVSLVIKDCNKTQPASVETFAPTSLTISLATCYTRVGEKETLVRIYKDVNRGINVVITVRECRDEKHTLYHQYERESHKENIVKIFAIPWSGGKFQLKSDASEEHEIIITRELQKVREVVMHCESRIVIAHTTSPQQLTSKATTSESTTIDRVWKRDDIHYSTSKKIIAKNSESAKLRVEESAEFVENIHPIFNRSNEKFDLDRTIYIPRHGGSSTLKTKAASELLSGINVDVVKPVVNECHANIAFTIANSCAPIELHGYSSKTANLDISQDLCRLSDREVAQKILVAANRGVPATFVAMESTEISVISTTNLRRSDAMLREATLISDKRYGGAITLSTRASSSVSSTMAGILLCPRSSNLSATKVVVIGNGVTPAKLFTLASTSETRVVDRDWTRQASQYTISKKLASPNNASSSVTLKEAGDNHEVTNCACRRDADREEIEKTIREKRKGSAVSLNTKYSRECSSDSDDTLVAATRLALVHTEKIVFVANSAPKASLSTSAASCESHSVNEDWHRPESHEAKEVILKKPHAGDHTRLLTNETSDVVENIILQLYKKDSKEETGTTKFIAFTVAPATLSSKASGESIAIVERALQSVETFELNALIVITDQNTIEGPNLTCECSKEASTSGVFDLSRLGDAQLVREIRKAANSIQAVIKEMRESQLLSQSSNLFYERDQSTAFISETFLIPREGGKFVLSTAHAGQETVFVNVDYTKERQDLLDVTFCKVLRNEAQPAEVFASATKDCAIDITSHLQKSSQFEGTSTKRDTRNVGEPATMTIYESTFVDEIVNVCLRHEDNLHEIESAIKSQLTVVALN</sequence>
<evidence type="ECO:0000313" key="2">
    <source>
        <dbReference type="EMBL" id="KAJ1348475.1"/>
    </source>
</evidence>
<gene>
    <name evidence="2" type="ORF">KIN20_003778</name>
</gene>
<dbReference type="Proteomes" id="UP001196413">
    <property type="component" value="Unassembled WGS sequence"/>
</dbReference>
<keyword evidence="3" id="KW-1185">Reference proteome</keyword>
<feature type="region of interest" description="Disordered" evidence="1">
    <location>
        <begin position="823"/>
        <end position="844"/>
    </location>
</feature>
<protein>
    <submittedName>
        <fullName evidence="2">Uncharacterized protein</fullName>
    </submittedName>
</protein>
<name>A0AAD5QHL2_PARTN</name>
<comment type="caution">
    <text evidence="2">The sequence shown here is derived from an EMBL/GenBank/DDBJ whole genome shotgun (WGS) entry which is preliminary data.</text>
</comment>
<dbReference type="EMBL" id="JAHQIW010000511">
    <property type="protein sequence ID" value="KAJ1348475.1"/>
    <property type="molecule type" value="Genomic_DNA"/>
</dbReference>
<organism evidence="2 3">
    <name type="scientific">Parelaphostrongylus tenuis</name>
    <name type="common">Meningeal worm</name>
    <dbReference type="NCBI Taxonomy" id="148309"/>
    <lineage>
        <taxon>Eukaryota</taxon>
        <taxon>Metazoa</taxon>
        <taxon>Ecdysozoa</taxon>
        <taxon>Nematoda</taxon>
        <taxon>Chromadorea</taxon>
        <taxon>Rhabditida</taxon>
        <taxon>Rhabditina</taxon>
        <taxon>Rhabditomorpha</taxon>
        <taxon>Strongyloidea</taxon>
        <taxon>Metastrongylidae</taxon>
        <taxon>Parelaphostrongylus</taxon>
    </lineage>
</organism>
<accession>A0AAD5QHL2</accession>
<evidence type="ECO:0000256" key="1">
    <source>
        <dbReference type="SAM" id="MobiDB-lite"/>
    </source>
</evidence>
<feature type="compositionally biased region" description="Basic and acidic residues" evidence="1">
    <location>
        <begin position="834"/>
        <end position="844"/>
    </location>
</feature>